<dbReference type="GO" id="GO:0005782">
    <property type="term" value="C:peroxisomal matrix"/>
    <property type="evidence" value="ECO:0007669"/>
    <property type="project" value="TreeGrafter"/>
</dbReference>
<dbReference type="STRING" id="6335.A0A0V1L073"/>
<evidence type="ECO:0000259" key="2">
    <source>
        <dbReference type="Pfam" id="PF02551"/>
    </source>
</evidence>
<dbReference type="GO" id="GO:0047617">
    <property type="term" value="F:fatty acyl-CoA hydrolase activity"/>
    <property type="evidence" value="ECO:0007669"/>
    <property type="project" value="InterPro"/>
</dbReference>
<evidence type="ECO:0000313" key="4">
    <source>
        <dbReference type="Proteomes" id="UP000054721"/>
    </source>
</evidence>
<dbReference type="InterPro" id="IPR042171">
    <property type="entry name" value="Acyl-CoA_hotdog"/>
</dbReference>
<comment type="similarity">
    <text evidence="1">Belongs to the C/M/P thioester hydrolase family.</text>
</comment>
<dbReference type="AlphaFoldDB" id="A0A0V1L073"/>
<proteinExistence type="inferred from homology"/>
<dbReference type="CDD" id="cd03444">
    <property type="entry name" value="Thioesterase_II_repeat1"/>
    <property type="match status" value="1"/>
</dbReference>
<dbReference type="Pfam" id="PF02551">
    <property type="entry name" value="Acyl_CoA_thio"/>
    <property type="match status" value="1"/>
</dbReference>
<dbReference type="SUPFAM" id="SSF54637">
    <property type="entry name" value="Thioesterase/thiol ester dehydrase-isomerase"/>
    <property type="match status" value="2"/>
</dbReference>
<dbReference type="InterPro" id="IPR025652">
    <property type="entry name" value="TesB_C"/>
</dbReference>
<dbReference type="InterPro" id="IPR003703">
    <property type="entry name" value="Acyl_CoA_thio"/>
</dbReference>
<reference evidence="3 4" key="1">
    <citation type="submission" date="2015-05" db="EMBL/GenBank/DDBJ databases">
        <title>Evolution of Trichinella species and genotypes.</title>
        <authorList>
            <person name="Korhonen P.K."/>
            <person name="Edoardo P."/>
            <person name="Giuseppe L.R."/>
            <person name="Gasser R.B."/>
        </authorList>
    </citation>
    <scope>NUCLEOTIDE SEQUENCE [LARGE SCALE GENOMIC DNA]</scope>
    <source>
        <strain evidence="3">ISS10</strain>
    </source>
</reference>
<keyword evidence="4" id="KW-1185">Reference proteome</keyword>
<dbReference type="Proteomes" id="UP000054721">
    <property type="component" value="Unassembled WGS sequence"/>
</dbReference>
<gene>
    <name evidence="3" type="primary">tesB</name>
    <name evidence="3" type="ORF">T02_5989</name>
</gene>
<dbReference type="PANTHER" id="PTHR11066:SF34">
    <property type="entry name" value="ACYL-COENZYME A THIOESTERASE 8"/>
    <property type="match status" value="1"/>
</dbReference>
<feature type="domain" description="Acyl-CoA thioesterase 2 C-terminal" evidence="2">
    <location>
        <begin position="299"/>
        <end position="377"/>
    </location>
</feature>
<dbReference type="PANTHER" id="PTHR11066">
    <property type="entry name" value="ACYL-COA THIOESTERASE"/>
    <property type="match status" value="1"/>
</dbReference>
<sequence length="438" mass="49594">MLILNLPKTNYEHLKRTTLPVGCIKYNVGKKQNAASMTVKKITYQNVSTAVTRLLVKCRPAKFSDNRLSKDGIFSTALSILCPRMLPLLASRRLCTSSNGFFFLSNLLKGVERLDKRIYRCSDLIEGVVASQRIFGGQVIGQALNACADTVPERFLPNSLHTCFLKGGKNASSLLFTTQQSDTNKPVLYLIQPQHDSATRCCRSVVVKQQEDTIISLSVVYQKPESVLEIHHEDKMPEAPDPDQLPKCDSWFHTYLKLRGAEEIDYMIVDMLTKGISHTFDYREIQFYNKSNLNLPRNLFWVKAHESLKGSRPCMHHAVSSYISDTLMIAAALRPHVELFTKVTQIASLNHCVWFHRHDFSSDQWMLYETLSTVAGKDDCSSWKSGICYRKNVVPGRSADSVRFPGSVGAYQRTERLKEIGYHCLLSEVHCPLLLPIQ</sequence>
<evidence type="ECO:0000313" key="3">
    <source>
        <dbReference type="EMBL" id="KRZ52953.1"/>
    </source>
</evidence>
<dbReference type="Gene3D" id="2.40.160.210">
    <property type="entry name" value="Acyl-CoA thioesterase, double hotdog domain"/>
    <property type="match status" value="1"/>
</dbReference>
<dbReference type="GO" id="GO:0006637">
    <property type="term" value="P:acyl-CoA metabolic process"/>
    <property type="evidence" value="ECO:0007669"/>
    <property type="project" value="InterPro"/>
</dbReference>
<evidence type="ECO:0000256" key="1">
    <source>
        <dbReference type="ARBA" id="ARBA00006538"/>
    </source>
</evidence>
<dbReference type="InterPro" id="IPR029069">
    <property type="entry name" value="HotDog_dom_sf"/>
</dbReference>
<dbReference type="GO" id="GO:0009062">
    <property type="term" value="P:fatty acid catabolic process"/>
    <property type="evidence" value="ECO:0007669"/>
    <property type="project" value="TreeGrafter"/>
</dbReference>
<organism evidence="3 4">
    <name type="scientific">Trichinella nativa</name>
    <dbReference type="NCBI Taxonomy" id="6335"/>
    <lineage>
        <taxon>Eukaryota</taxon>
        <taxon>Metazoa</taxon>
        <taxon>Ecdysozoa</taxon>
        <taxon>Nematoda</taxon>
        <taxon>Enoplea</taxon>
        <taxon>Dorylaimia</taxon>
        <taxon>Trichinellida</taxon>
        <taxon>Trichinellidae</taxon>
        <taxon>Trichinella</taxon>
    </lineage>
</organism>
<dbReference type="OrthoDB" id="68328at2759"/>
<protein>
    <submittedName>
        <fullName evidence="3">Acyl-CoA thioesterase 2</fullName>
    </submittedName>
</protein>
<name>A0A0V1L073_9BILA</name>
<dbReference type="CDD" id="cd03445">
    <property type="entry name" value="Thioesterase_II_repeat2"/>
    <property type="match status" value="1"/>
</dbReference>
<accession>A0A0V1L073</accession>
<dbReference type="EMBL" id="JYDW01000177">
    <property type="protein sequence ID" value="KRZ52953.1"/>
    <property type="molecule type" value="Genomic_DNA"/>
</dbReference>
<comment type="caution">
    <text evidence="3">The sequence shown here is derived from an EMBL/GenBank/DDBJ whole genome shotgun (WGS) entry which is preliminary data.</text>
</comment>